<feature type="non-terminal residue" evidence="2">
    <location>
        <position position="1"/>
    </location>
</feature>
<dbReference type="AlphaFoldDB" id="A0A232EDJ3"/>
<name>A0A232EDJ3_9HYME</name>
<sequence>GSVFICFCSFLRVTGLIFSHDSGSTSISLAATAMPEPEWQYDTATYDSSAIYDMFHKVMQANCVRSEVAFDY</sequence>
<dbReference type="EMBL" id="NNAY01006265">
    <property type="protein sequence ID" value="OXU16421.1"/>
    <property type="molecule type" value="Genomic_DNA"/>
</dbReference>
<organism evidence="2 3">
    <name type="scientific">Trichomalopsis sarcophagae</name>
    <dbReference type="NCBI Taxonomy" id="543379"/>
    <lineage>
        <taxon>Eukaryota</taxon>
        <taxon>Metazoa</taxon>
        <taxon>Ecdysozoa</taxon>
        <taxon>Arthropoda</taxon>
        <taxon>Hexapoda</taxon>
        <taxon>Insecta</taxon>
        <taxon>Pterygota</taxon>
        <taxon>Neoptera</taxon>
        <taxon>Endopterygota</taxon>
        <taxon>Hymenoptera</taxon>
        <taxon>Apocrita</taxon>
        <taxon>Proctotrupomorpha</taxon>
        <taxon>Chalcidoidea</taxon>
        <taxon>Pteromalidae</taxon>
        <taxon>Pteromalinae</taxon>
        <taxon>Trichomalopsis</taxon>
    </lineage>
</organism>
<feature type="signal peptide" evidence="1">
    <location>
        <begin position="1"/>
        <end position="19"/>
    </location>
</feature>
<dbReference type="Proteomes" id="UP000215335">
    <property type="component" value="Unassembled WGS sequence"/>
</dbReference>
<evidence type="ECO:0000313" key="2">
    <source>
        <dbReference type="EMBL" id="OXU16421.1"/>
    </source>
</evidence>
<proteinExistence type="predicted"/>
<accession>A0A232EDJ3</accession>
<protein>
    <submittedName>
        <fullName evidence="2">Uncharacterized protein</fullName>
    </submittedName>
</protein>
<reference evidence="2 3" key="1">
    <citation type="journal article" date="2017" name="Curr. Biol.">
        <title>The Evolution of Venom by Co-option of Single-Copy Genes.</title>
        <authorList>
            <person name="Martinson E.O."/>
            <person name="Mrinalini"/>
            <person name="Kelkar Y.D."/>
            <person name="Chang C.H."/>
            <person name="Werren J.H."/>
        </authorList>
    </citation>
    <scope>NUCLEOTIDE SEQUENCE [LARGE SCALE GENOMIC DNA]</scope>
    <source>
        <strain evidence="2 3">Alberta</strain>
        <tissue evidence="2">Whole body</tissue>
    </source>
</reference>
<evidence type="ECO:0000256" key="1">
    <source>
        <dbReference type="SAM" id="SignalP"/>
    </source>
</evidence>
<feature type="chain" id="PRO_5012330624" evidence="1">
    <location>
        <begin position="20"/>
        <end position="72"/>
    </location>
</feature>
<gene>
    <name evidence="2" type="ORF">TSAR_000699</name>
</gene>
<keyword evidence="1" id="KW-0732">Signal</keyword>
<evidence type="ECO:0000313" key="3">
    <source>
        <dbReference type="Proteomes" id="UP000215335"/>
    </source>
</evidence>
<keyword evidence="3" id="KW-1185">Reference proteome</keyword>
<comment type="caution">
    <text evidence="2">The sequence shown here is derived from an EMBL/GenBank/DDBJ whole genome shotgun (WGS) entry which is preliminary data.</text>
</comment>